<proteinExistence type="predicted"/>
<dbReference type="Pfam" id="PF14030">
    <property type="entry name" value="DUF4245"/>
    <property type="match status" value="1"/>
</dbReference>
<evidence type="ECO:0000256" key="1">
    <source>
        <dbReference type="SAM" id="MobiDB-lite"/>
    </source>
</evidence>
<dbReference type="InterPro" id="IPR025339">
    <property type="entry name" value="DUF4245"/>
</dbReference>
<dbReference type="Proteomes" id="UP000007882">
    <property type="component" value="Chromosome"/>
</dbReference>
<dbReference type="PATRIC" id="fig|512565.3.peg.7437"/>
<protein>
    <recommendedName>
        <fullName evidence="5">DUF4245 domain-containing protein</fullName>
    </recommendedName>
</protein>
<gene>
    <name evidence="3" type="ordered locus">AMIS_74280</name>
</gene>
<dbReference type="EMBL" id="AP012319">
    <property type="protein sequence ID" value="BAL92648.1"/>
    <property type="molecule type" value="Genomic_DNA"/>
</dbReference>
<evidence type="ECO:0000313" key="3">
    <source>
        <dbReference type="EMBL" id="BAL92648.1"/>
    </source>
</evidence>
<dbReference type="AlphaFoldDB" id="I0HI11"/>
<accession>I0HI11</accession>
<keyword evidence="2" id="KW-0472">Membrane</keyword>
<evidence type="ECO:0000256" key="2">
    <source>
        <dbReference type="SAM" id="Phobius"/>
    </source>
</evidence>
<evidence type="ECO:0000313" key="4">
    <source>
        <dbReference type="Proteomes" id="UP000007882"/>
    </source>
</evidence>
<dbReference type="HOGENOM" id="CLU_095244_1_0_11"/>
<feature type="transmembrane region" description="Helical" evidence="2">
    <location>
        <begin position="32"/>
        <end position="53"/>
    </location>
</feature>
<organism evidence="3 4">
    <name type="scientific">Actinoplanes missouriensis (strain ATCC 14538 / DSM 43046 / CBS 188.64 / JCM 3121 / NBRC 102363 / NCIMB 12654 / NRRL B-3342 / UNCC 431)</name>
    <dbReference type="NCBI Taxonomy" id="512565"/>
    <lineage>
        <taxon>Bacteria</taxon>
        <taxon>Bacillati</taxon>
        <taxon>Actinomycetota</taxon>
        <taxon>Actinomycetes</taxon>
        <taxon>Micromonosporales</taxon>
        <taxon>Micromonosporaceae</taxon>
        <taxon>Actinoplanes</taxon>
    </lineage>
</organism>
<keyword evidence="4" id="KW-1185">Reference proteome</keyword>
<reference evidence="3 4" key="1">
    <citation type="submission" date="2012-02" db="EMBL/GenBank/DDBJ databases">
        <title>Complete genome sequence of Actinoplanes missouriensis 431 (= NBRC 102363).</title>
        <authorList>
            <person name="Ohnishi Y."/>
            <person name="Ishikawa J."/>
            <person name="Sekine M."/>
            <person name="Hosoyama A."/>
            <person name="Harada T."/>
            <person name="Narita H."/>
            <person name="Hata T."/>
            <person name="Konno Y."/>
            <person name="Tutikane K."/>
            <person name="Fujita N."/>
            <person name="Horinouchi S."/>
            <person name="Hayakawa M."/>
        </authorList>
    </citation>
    <scope>NUCLEOTIDE SEQUENCE [LARGE SCALE GENOMIC DNA]</scope>
    <source>
        <strain evidence="4">ATCC 14538 / DSM 43046 / CBS 188.64 / JCM 3121 / NBRC 102363 / NCIMB 12654 / NRRL B-3342 / UNCC 431</strain>
    </source>
</reference>
<keyword evidence="2" id="KW-0812">Transmembrane</keyword>
<dbReference type="eggNOG" id="ENOG5033C4E">
    <property type="taxonomic scope" value="Bacteria"/>
</dbReference>
<name>I0HI11_ACTM4</name>
<dbReference type="STRING" id="512565.AMIS_74280"/>
<evidence type="ECO:0008006" key="5">
    <source>
        <dbReference type="Google" id="ProtNLM"/>
    </source>
</evidence>
<feature type="region of interest" description="Disordered" evidence="1">
    <location>
        <begin position="1"/>
        <end position="25"/>
    </location>
</feature>
<keyword evidence="2" id="KW-1133">Transmembrane helix</keyword>
<dbReference type="KEGG" id="ams:AMIS_74280"/>
<sequence>MVNNGLVEPATSVPAPAPARLAPKEGRRPRDMAYSLLVLLVPIALVMVFWKLVLDGDKPISKDTTSAVQSASQRFTVVQPAGLSEDWYVTSANFREEDGGATLRLGYVDPESDPILLVQSTVPAATLVPAEVGDQGKRTGTFRAGDRTWMVYSGRPGETAFIVTEQNRTILLIGETDRDDMETLAAALR</sequence>